<protein>
    <submittedName>
        <fullName evidence="5">M20 family metallopeptidase</fullName>
    </submittedName>
</protein>
<dbReference type="InterPro" id="IPR002933">
    <property type="entry name" value="Peptidase_M20"/>
</dbReference>
<dbReference type="PANTHER" id="PTHR43808:SF9">
    <property type="entry name" value="BLL0789 PROTEIN"/>
    <property type="match status" value="1"/>
</dbReference>
<organism evidence="5 6">
    <name type="scientific">Kaustia mangrovi</name>
    <dbReference type="NCBI Taxonomy" id="2593653"/>
    <lineage>
        <taxon>Bacteria</taxon>
        <taxon>Pseudomonadati</taxon>
        <taxon>Pseudomonadota</taxon>
        <taxon>Alphaproteobacteria</taxon>
        <taxon>Hyphomicrobiales</taxon>
        <taxon>Parvibaculaceae</taxon>
        <taxon>Kaustia</taxon>
    </lineage>
</organism>
<dbReference type="SUPFAM" id="SSF53187">
    <property type="entry name" value="Zn-dependent exopeptidases"/>
    <property type="match status" value="1"/>
</dbReference>
<dbReference type="Pfam" id="PF01546">
    <property type="entry name" value="Peptidase_M20"/>
    <property type="match status" value="1"/>
</dbReference>
<name>A0A7S8HBM1_9HYPH</name>
<keyword evidence="1" id="KW-0479">Metal-binding</keyword>
<reference evidence="5 6" key="1">
    <citation type="submission" date="2020-06" db="EMBL/GenBank/DDBJ databases">
        <title>Genome sequence of 2 isolates from Red Sea Mangroves.</title>
        <authorList>
            <person name="Sefrji F."/>
            <person name="Michoud G."/>
            <person name="Merlino G."/>
            <person name="Daffonchio D."/>
        </authorList>
    </citation>
    <scope>NUCLEOTIDE SEQUENCE [LARGE SCALE GENOMIC DNA]</scope>
    <source>
        <strain evidence="5 6">R1DC25</strain>
    </source>
</reference>
<dbReference type="RefSeq" id="WP_213163849.1">
    <property type="nucleotide sequence ID" value="NZ_CP058214.1"/>
</dbReference>
<evidence type="ECO:0000313" key="5">
    <source>
        <dbReference type="EMBL" id="QPC42614.1"/>
    </source>
</evidence>
<gene>
    <name evidence="5" type="ORF">HW532_07810</name>
</gene>
<dbReference type="KEGG" id="kmn:HW532_07810"/>
<feature type="domain" description="Peptidase M20 dimerisation" evidence="4">
    <location>
        <begin position="182"/>
        <end position="274"/>
    </location>
</feature>
<feature type="active site" evidence="3">
    <location>
        <position position="85"/>
    </location>
</feature>
<dbReference type="Gene3D" id="3.30.70.360">
    <property type="match status" value="1"/>
</dbReference>
<evidence type="ECO:0000256" key="1">
    <source>
        <dbReference type="ARBA" id="ARBA00022723"/>
    </source>
</evidence>
<dbReference type="InterPro" id="IPR011650">
    <property type="entry name" value="Peptidase_M20_dimer"/>
</dbReference>
<dbReference type="PANTHER" id="PTHR43808">
    <property type="entry name" value="ACETYLORNITHINE DEACETYLASE"/>
    <property type="match status" value="1"/>
</dbReference>
<dbReference type="SUPFAM" id="SSF55031">
    <property type="entry name" value="Bacterial exopeptidase dimerisation domain"/>
    <property type="match status" value="1"/>
</dbReference>
<keyword evidence="2" id="KW-0378">Hydrolase</keyword>
<dbReference type="Gene3D" id="3.40.630.10">
    <property type="entry name" value="Zn peptidases"/>
    <property type="match status" value="1"/>
</dbReference>
<evidence type="ECO:0000256" key="2">
    <source>
        <dbReference type="ARBA" id="ARBA00022801"/>
    </source>
</evidence>
<dbReference type="PIRSF" id="PIRSF037238">
    <property type="entry name" value="Carboxypeptidase_G2"/>
    <property type="match status" value="1"/>
</dbReference>
<sequence>MTAITASDIDLDAVLSTLRSWVGIETPTPEGARVNALVDRVEALAGELGLRCERIDGTDGRGDILVVRTPSAGNGRGPTLLAHLDTVHPVGTISGPLPVRAEGDRLYGPGIYDMKSGALMALWSLGLLTRRMGPEVPPASLVFVPDEETGSETSRHVIERESRDALAVLTVEPARDGGKVVTARKGVAIYDILIEGRASHAGARPEAGRSAIREAARAVLALEAMNDAERGVTVTVGQIRGGTARNVVPERCLLEVDARLPDEASVGPVLEAIEGLEPIDPDVSITVRGGLNRPPFTMTPESEALFRHACALAGGLGIDLVGMTTGGGSDANFAAPLGVPVLDGLGADGDGAHTTGEHIYVSSVAPRLALLANLVATLDKAPLKG</sequence>
<dbReference type="GO" id="GO:0016787">
    <property type="term" value="F:hydrolase activity"/>
    <property type="evidence" value="ECO:0007669"/>
    <property type="project" value="UniProtKB-KW"/>
</dbReference>
<feature type="active site" description="Proton acceptor" evidence="3">
    <location>
        <position position="147"/>
    </location>
</feature>
<dbReference type="Pfam" id="PF07687">
    <property type="entry name" value="M20_dimer"/>
    <property type="match status" value="1"/>
</dbReference>
<evidence type="ECO:0000313" key="6">
    <source>
        <dbReference type="Proteomes" id="UP000593594"/>
    </source>
</evidence>
<evidence type="ECO:0000256" key="3">
    <source>
        <dbReference type="PIRSR" id="PIRSR037238-1"/>
    </source>
</evidence>
<dbReference type="InterPro" id="IPR017150">
    <property type="entry name" value="Pept_M20_glutamate_carboxypep"/>
</dbReference>
<dbReference type="Proteomes" id="UP000593594">
    <property type="component" value="Chromosome"/>
</dbReference>
<dbReference type="InterPro" id="IPR036264">
    <property type="entry name" value="Bact_exopeptidase_dim_dom"/>
</dbReference>
<dbReference type="EMBL" id="CP058214">
    <property type="protein sequence ID" value="QPC42614.1"/>
    <property type="molecule type" value="Genomic_DNA"/>
</dbReference>
<evidence type="ECO:0000259" key="4">
    <source>
        <dbReference type="Pfam" id="PF07687"/>
    </source>
</evidence>
<dbReference type="GO" id="GO:0046872">
    <property type="term" value="F:metal ion binding"/>
    <property type="evidence" value="ECO:0007669"/>
    <property type="project" value="UniProtKB-KW"/>
</dbReference>
<dbReference type="InterPro" id="IPR050072">
    <property type="entry name" value="Peptidase_M20A"/>
</dbReference>
<keyword evidence="6" id="KW-1185">Reference proteome</keyword>
<accession>A0A7S8HBM1</accession>
<dbReference type="CDD" id="cd03885">
    <property type="entry name" value="M20_CPDG2"/>
    <property type="match status" value="1"/>
</dbReference>
<proteinExistence type="predicted"/>
<dbReference type="AlphaFoldDB" id="A0A7S8HBM1"/>